<dbReference type="EMBL" id="PGYQ01000006">
    <property type="protein sequence ID" value="PKL72354.1"/>
    <property type="molecule type" value="Genomic_DNA"/>
</dbReference>
<evidence type="ECO:0000256" key="3">
    <source>
        <dbReference type="ARBA" id="ARBA00023274"/>
    </source>
</evidence>
<evidence type="ECO:0000256" key="2">
    <source>
        <dbReference type="ARBA" id="ARBA00022980"/>
    </source>
</evidence>
<dbReference type="AlphaFoldDB" id="A0A2N1UNF1"/>
<dbReference type="PROSITE" id="PS00053">
    <property type="entry name" value="RIBOSOMAL_S8"/>
    <property type="match status" value="1"/>
</dbReference>
<dbReference type="GO" id="GO:0005737">
    <property type="term" value="C:cytoplasm"/>
    <property type="evidence" value="ECO:0007669"/>
    <property type="project" value="UniProtKB-ARBA"/>
</dbReference>
<dbReference type="GO" id="GO:1990904">
    <property type="term" value="C:ribonucleoprotein complex"/>
    <property type="evidence" value="ECO:0007669"/>
    <property type="project" value="UniProtKB-KW"/>
</dbReference>
<dbReference type="HAMAP" id="MF_01302_B">
    <property type="entry name" value="Ribosomal_uS8_B"/>
    <property type="match status" value="1"/>
</dbReference>
<accession>A0A2N1UNF1</accession>
<dbReference type="InterPro" id="IPR035987">
    <property type="entry name" value="Ribosomal_uS8_sf"/>
</dbReference>
<keyword evidence="2 5" id="KW-0689">Ribosomal protein</keyword>
<comment type="subunit">
    <text evidence="5">Part of the 30S ribosomal subunit. Contacts proteins S5 and S12.</text>
</comment>
<dbReference type="InterPro" id="IPR000630">
    <property type="entry name" value="Ribosomal_uS8"/>
</dbReference>
<organism evidence="7 8">
    <name type="scientific">Candidatus Kuenenbacteria bacterium HGW-Kuenenbacteria-1</name>
    <dbReference type="NCBI Taxonomy" id="2013812"/>
    <lineage>
        <taxon>Bacteria</taxon>
        <taxon>Candidatus Kueneniibacteriota</taxon>
    </lineage>
</organism>
<protein>
    <recommendedName>
        <fullName evidence="4 5">Small ribosomal subunit protein uS8</fullName>
    </recommendedName>
</protein>
<comment type="function">
    <text evidence="5">One of the primary rRNA binding proteins, it binds directly to 16S rRNA central domain where it helps coordinate assembly of the platform of the 30S subunit.</text>
</comment>
<reference evidence="7 8" key="1">
    <citation type="journal article" date="2017" name="ISME J.">
        <title>Potential for microbial H2 and metal transformations associated with novel bacteria and archaea in deep terrestrial subsurface sediments.</title>
        <authorList>
            <person name="Hernsdorf A.W."/>
            <person name="Amano Y."/>
            <person name="Miyakawa K."/>
            <person name="Ise K."/>
            <person name="Suzuki Y."/>
            <person name="Anantharaman K."/>
            <person name="Probst A."/>
            <person name="Burstein D."/>
            <person name="Thomas B.C."/>
            <person name="Banfield J.F."/>
        </authorList>
    </citation>
    <scope>NUCLEOTIDE SEQUENCE [LARGE SCALE GENOMIC DNA]</scope>
    <source>
        <strain evidence="7">HGW-Kuenenbacteria-1</strain>
    </source>
</reference>
<evidence type="ECO:0000256" key="5">
    <source>
        <dbReference type="HAMAP-Rule" id="MF_01302"/>
    </source>
</evidence>
<dbReference type="GO" id="GO:0006412">
    <property type="term" value="P:translation"/>
    <property type="evidence" value="ECO:0007669"/>
    <property type="project" value="UniProtKB-UniRule"/>
</dbReference>
<keyword evidence="5" id="KW-0694">RNA-binding</keyword>
<dbReference type="Pfam" id="PF00410">
    <property type="entry name" value="Ribosomal_S8"/>
    <property type="match status" value="1"/>
</dbReference>
<proteinExistence type="inferred from homology"/>
<dbReference type="Proteomes" id="UP000233414">
    <property type="component" value="Unassembled WGS sequence"/>
</dbReference>
<evidence type="ECO:0000256" key="6">
    <source>
        <dbReference type="RuleBase" id="RU003660"/>
    </source>
</evidence>
<sequence length="143" mass="16361">MTDPIADMLTRIRNALAVKKSEILMPFSKVKFNIAKVLEKERLIKNAEKINLFSEIDEKQKKKSETNFDQLKISLKYNKEGNSKIKKLKRISKPGCRIYTTKDKLPWVLNNLGIAIVSTSQGLMTNKEARKKGLGGEIMCEIY</sequence>
<dbReference type="GO" id="GO:0019843">
    <property type="term" value="F:rRNA binding"/>
    <property type="evidence" value="ECO:0007669"/>
    <property type="project" value="UniProtKB-UniRule"/>
</dbReference>
<dbReference type="NCBIfam" id="NF001109">
    <property type="entry name" value="PRK00136.1"/>
    <property type="match status" value="1"/>
</dbReference>
<comment type="similarity">
    <text evidence="1 5 6">Belongs to the universal ribosomal protein uS8 family.</text>
</comment>
<dbReference type="PANTHER" id="PTHR11758">
    <property type="entry name" value="40S RIBOSOMAL PROTEIN S15A"/>
    <property type="match status" value="1"/>
</dbReference>
<evidence type="ECO:0000313" key="8">
    <source>
        <dbReference type="Proteomes" id="UP000233414"/>
    </source>
</evidence>
<gene>
    <name evidence="5" type="primary">rpsH</name>
    <name evidence="7" type="ORF">CVV26_01660</name>
</gene>
<dbReference type="GO" id="GO:0005840">
    <property type="term" value="C:ribosome"/>
    <property type="evidence" value="ECO:0007669"/>
    <property type="project" value="UniProtKB-KW"/>
</dbReference>
<dbReference type="SUPFAM" id="SSF56047">
    <property type="entry name" value="Ribosomal protein S8"/>
    <property type="match status" value="1"/>
</dbReference>
<keyword evidence="3 5" id="KW-0687">Ribonucleoprotein</keyword>
<keyword evidence="5" id="KW-0699">rRNA-binding</keyword>
<evidence type="ECO:0000313" key="7">
    <source>
        <dbReference type="EMBL" id="PKL72354.1"/>
    </source>
</evidence>
<dbReference type="InterPro" id="IPR047863">
    <property type="entry name" value="Ribosomal_uS8_CS"/>
</dbReference>
<name>A0A2N1UNF1_9BACT</name>
<comment type="caution">
    <text evidence="7">The sequence shown here is derived from an EMBL/GenBank/DDBJ whole genome shotgun (WGS) entry which is preliminary data.</text>
</comment>
<dbReference type="Gene3D" id="3.30.1490.10">
    <property type="match status" value="1"/>
</dbReference>
<dbReference type="GO" id="GO:0003735">
    <property type="term" value="F:structural constituent of ribosome"/>
    <property type="evidence" value="ECO:0007669"/>
    <property type="project" value="InterPro"/>
</dbReference>
<dbReference type="FunFam" id="3.30.1490.10:FF:000001">
    <property type="entry name" value="30S ribosomal protein S8"/>
    <property type="match status" value="1"/>
</dbReference>
<evidence type="ECO:0000256" key="4">
    <source>
        <dbReference type="ARBA" id="ARBA00035258"/>
    </source>
</evidence>
<evidence type="ECO:0000256" key="1">
    <source>
        <dbReference type="ARBA" id="ARBA00006471"/>
    </source>
</evidence>
<dbReference type="Gene3D" id="3.30.1370.30">
    <property type="match status" value="1"/>
</dbReference>